<dbReference type="PROSITE" id="PS51819">
    <property type="entry name" value="VOC"/>
    <property type="match status" value="1"/>
</dbReference>
<dbReference type="GO" id="GO:0004493">
    <property type="term" value="F:methylmalonyl-CoA epimerase activity"/>
    <property type="evidence" value="ECO:0007669"/>
    <property type="project" value="TreeGrafter"/>
</dbReference>
<dbReference type="RefSeq" id="WP_225699609.1">
    <property type="nucleotide sequence ID" value="NZ_JAIXNE010000007.1"/>
</dbReference>
<evidence type="ECO:0000313" key="5">
    <source>
        <dbReference type="Proteomes" id="UP001139409"/>
    </source>
</evidence>
<feature type="chain" id="PRO_5040995089" evidence="2">
    <location>
        <begin position="19"/>
        <end position="166"/>
    </location>
</feature>
<sequence>MKKYITIFLLMVSFYAYAQESSADLGVTAIGIVVSDIEKSEAFYTDLLGMVPAGSFSLDEQWSKEAGAANDRPFKVKMFKMVDRNTATIFKLAYFDKVKPRPKQTGVDSNAGVNYLTLNYSDLEPVRKRLEAAGITPLGWVKRDTYQLFFVRDPDGIFIELVGPAD</sequence>
<dbReference type="SUPFAM" id="SSF54593">
    <property type="entry name" value="Glyoxalase/Bleomycin resistance protein/Dihydroxybiphenyl dioxygenase"/>
    <property type="match status" value="1"/>
</dbReference>
<dbReference type="InterPro" id="IPR051785">
    <property type="entry name" value="MMCE/EMCE_epimerase"/>
</dbReference>
<dbReference type="InterPro" id="IPR037523">
    <property type="entry name" value="VOC_core"/>
</dbReference>
<dbReference type="GO" id="GO:0046872">
    <property type="term" value="F:metal ion binding"/>
    <property type="evidence" value="ECO:0007669"/>
    <property type="project" value="UniProtKB-KW"/>
</dbReference>
<evidence type="ECO:0000313" key="4">
    <source>
        <dbReference type="EMBL" id="MCA6078748.1"/>
    </source>
</evidence>
<evidence type="ECO:0000256" key="2">
    <source>
        <dbReference type="SAM" id="SignalP"/>
    </source>
</evidence>
<reference evidence="4" key="1">
    <citation type="submission" date="2021-09" db="EMBL/GenBank/DDBJ databases">
        <title>Fulvivirga sp. isolated from coastal sediment.</title>
        <authorList>
            <person name="Yu H."/>
        </authorList>
    </citation>
    <scope>NUCLEOTIDE SEQUENCE</scope>
    <source>
        <strain evidence="4">1062</strain>
    </source>
</reference>
<keyword evidence="5" id="KW-1185">Reference proteome</keyword>
<dbReference type="InterPro" id="IPR004360">
    <property type="entry name" value="Glyas_Fos-R_dOase_dom"/>
</dbReference>
<dbReference type="Gene3D" id="3.10.180.10">
    <property type="entry name" value="2,3-Dihydroxybiphenyl 1,2-Dioxygenase, domain 1"/>
    <property type="match status" value="1"/>
</dbReference>
<protein>
    <submittedName>
        <fullName evidence="4">VOC family protein</fullName>
    </submittedName>
</protein>
<keyword evidence="2" id="KW-0732">Signal</keyword>
<dbReference type="PANTHER" id="PTHR43048">
    <property type="entry name" value="METHYLMALONYL-COA EPIMERASE"/>
    <property type="match status" value="1"/>
</dbReference>
<feature type="domain" description="VOC" evidence="3">
    <location>
        <begin position="26"/>
        <end position="164"/>
    </location>
</feature>
<dbReference type="AlphaFoldDB" id="A0A9X1HUY6"/>
<dbReference type="PANTHER" id="PTHR43048:SF3">
    <property type="entry name" value="METHYLMALONYL-COA EPIMERASE, MITOCHONDRIAL"/>
    <property type="match status" value="1"/>
</dbReference>
<accession>A0A9X1HUY6</accession>
<dbReference type="Pfam" id="PF00903">
    <property type="entry name" value="Glyoxalase"/>
    <property type="match status" value="1"/>
</dbReference>
<feature type="signal peptide" evidence="2">
    <location>
        <begin position="1"/>
        <end position="18"/>
    </location>
</feature>
<keyword evidence="1" id="KW-0479">Metal-binding</keyword>
<comment type="caution">
    <text evidence="4">The sequence shown here is derived from an EMBL/GenBank/DDBJ whole genome shotgun (WGS) entry which is preliminary data.</text>
</comment>
<gene>
    <name evidence="4" type="ORF">LDX50_27990</name>
</gene>
<name>A0A9X1HUY6_9BACT</name>
<organism evidence="4 5">
    <name type="scientific">Fulvivirga sedimenti</name>
    <dbReference type="NCBI Taxonomy" id="2879465"/>
    <lineage>
        <taxon>Bacteria</taxon>
        <taxon>Pseudomonadati</taxon>
        <taxon>Bacteroidota</taxon>
        <taxon>Cytophagia</taxon>
        <taxon>Cytophagales</taxon>
        <taxon>Fulvivirgaceae</taxon>
        <taxon>Fulvivirga</taxon>
    </lineage>
</organism>
<proteinExistence type="predicted"/>
<dbReference type="EMBL" id="JAIXNE010000007">
    <property type="protein sequence ID" value="MCA6078748.1"/>
    <property type="molecule type" value="Genomic_DNA"/>
</dbReference>
<dbReference type="InterPro" id="IPR029068">
    <property type="entry name" value="Glyas_Bleomycin-R_OHBP_Dase"/>
</dbReference>
<dbReference type="GO" id="GO:0046491">
    <property type="term" value="P:L-methylmalonyl-CoA metabolic process"/>
    <property type="evidence" value="ECO:0007669"/>
    <property type="project" value="TreeGrafter"/>
</dbReference>
<dbReference type="Proteomes" id="UP001139409">
    <property type="component" value="Unassembled WGS sequence"/>
</dbReference>
<evidence type="ECO:0000259" key="3">
    <source>
        <dbReference type="PROSITE" id="PS51819"/>
    </source>
</evidence>
<evidence type="ECO:0000256" key="1">
    <source>
        <dbReference type="ARBA" id="ARBA00022723"/>
    </source>
</evidence>